<name>A0AAE0VM45_9BIVA</name>
<protein>
    <submittedName>
        <fullName evidence="1">Uncharacterized protein</fullName>
    </submittedName>
</protein>
<dbReference type="EMBL" id="JAEAOA010001621">
    <property type="protein sequence ID" value="KAK3582989.1"/>
    <property type="molecule type" value="Genomic_DNA"/>
</dbReference>
<dbReference type="AlphaFoldDB" id="A0AAE0VM45"/>
<reference evidence="1" key="2">
    <citation type="journal article" date="2021" name="Genome Biol. Evol.">
        <title>Developing a high-quality reference genome for a parasitic bivalve with doubly uniparental inheritance (Bivalvia: Unionida).</title>
        <authorList>
            <person name="Smith C.H."/>
        </authorList>
    </citation>
    <scope>NUCLEOTIDE SEQUENCE</scope>
    <source>
        <strain evidence="1">CHS0354</strain>
        <tissue evidence="1">Mantle</tissue>
    </source>
</reference>
<proteinExistence type="predicted"/>
<evidence type="ECO:0000313" key="2">
    <source>
        <dbReference type="Proteomes" id="UP001195483"/>
    </source>
</evidence>
<sequence>MIYMKSLGLSTVISQDLEFVMNLAERMAHLRYYDEQFRRMIEKGEAKWSFTHLKIYLRSVLDSMRDNAATTTAELLPSVSKMNPLKEACFNHQSGLHCSAGLACTFQHNCSNIWKLIPSPNANCPFKNRSNCCQKIPPNRQDLTTCRPSVMATNLLSPKDQKQTLCNTTSKGKGSCKINICIPFSVGKNPNISSQSDNEFRQFPT</sequence>
<reference evidence="1" key="3">
    <citation type="submission" date="2023-05" db="EMBL/GenBank/DDBJ databases">
        <authorList>
            <person name="Smith C.H."/>
        </authorList>
    </citation>
    <scope>NUCLEOTIDE SEQUENCE</scope>
    <source>
        <strain evidence="1">CHS0354</strain>
        <tissue evidence="1">Mantle</tissue>
    </source>
</reference>
<organism evidence="1 2">
    <name type="scientific">Potamilus streckersoni</name>
    <dbReference type="NCBI Taxonomy" id="2493646"/>
    <lineage>
        <taxon>Eukaryota</taxon>
        <taxon>Metazoa</taxon>
        <taxon>Spiralia</taxon>
        <taxon>Lophotrochozoa</taxon>
        <taxon>Mollusca</taxon>
        <taxon>Bivalvia</taxon>
        <taxon>Autobranchia</taxon>
        <taxon>Heteroconchia</taxon>
        <taxon>Palaeoheterodonta</taxon>
        <taxon>Unionida</taxon>
        <taxon>Unionoidea</taxon>
        <taxon>Unionidae</taxon>
        <taxon>Ambleminae</taxon>
        <taxon>Lampsilini</taxon>
        <taxon>Potamilus</taxon>
    </lineage>
</organism>
<reference evidence="1" key="1">
    <citation type="journal article" date="2021" name="Genome Biol. Evol.">
        <title>A High-Quality Reference Genome for a Parasitic Bivalve with Doubly Uniparental Inheritance (Bivalvia: Unionida).</title>
        <authorList>
            <person name="Smith C.H."/>
        </authorList>
    </citation>
    <scope>NUCLEOTIDE SEQUENCE</scope>
    <source>
        <strain evidence="1">CHS0354</strain>
    </source>
</reference>
<accession>A0AAE0VM45</accession>
<gene>
    <name evidence="1" type="ORF">CHS0354_027114</name>
</gene>
<dbReference type="Proteomes" id="UP001195483">
    <property type="component" value="Unassembled WGS sequence"/>
</dbReference>
<evidence type="ECO:0000313" key="1">
    <source>
        <dbReference type="EMBL" id="KAK3582989.1"/>
    </source>
</evidence>
<keyword evidence="2" id="KW-1185">Reference proteome</keyword>
<comment type="caution">
    <text evidence="1">The sequence shown here is derived from an EMBL/GenBank/DDBJ whole genome shotgun (WGS) entry which is preliminary data.</text>
</comment>